<organism evidence="1 2">
    <name type="scientific">Bacillus paralicheniformis</name>
    <dbReference type="NCBI Taxonomy" id="1648923"/>
    <lineage>
        <taxon>Bacteria</taxon>
        <taxon>Bacillati</taxon>
        <taxon>Bacillota</taxon>
        <taxon>Bacilli</taxon>
        <taxon>Bacillales</taxon>
        <taxon>Bacillaceae</taxon>
        <taxon>Bacillus</taxon>
    </lineage>
</organism>
<proteinExistence type="predicted"/>
<accession>A0A7Z0WUZ9</accession>
<evidence type="ECO:0000313" key="1">
    <source>
        <dbReference type="EMBL" id="OLF89380.1"/>
    </source>
</evidence>
<gene>
    <name evidence="1" type="ORF">B4121_3773</name>
</gene>
<reference evidence="1 2" key="1">
    <citation type="journal article" date="2016" name="Front. Microbiol.">
        <title>High-Level Heat Resistance of Spores of Bacillus amyloliquefaciens and Bacillus licheniformis Results from the Presence of a spoVA Operon in a Tn1546 Transposon.</title>
        <authorList>
            <person name="Berendsen E.M."/>
            <person name="Koning R.A."/>
            <person name="Boekhorst J."/>
            <person name="de Jong A."/>
            <person name="Kuipers O.P."/>
            <person name="Wells-Bennik M.H."/>
        </authorList>
    </citation>
    <scope>NUCLEOTIDE SEQUENCE [LARGE SCALE GENOMIC DNA]</scope>
    <source>
        <strain evidence="1 2">B4121</strain>
    </source>
</reference>
<dbReference type="EMBL" id="LKPO01000022">
    <property type="protein sequence ID" value="OLF89380.1"/>
    <property type="molecule type" value="Genomic_DNA"/>
</dbReference>
<comment type="caution">
    <text evidence="1">The sequence shown here is derived from an EMBL/GenBank/DDBJ whole genome shotgun (WGS) entry which is preliminary data.</text>
</comment>
<sequence>MLKCLKRLSLIKHSLRRRNSGVGPNHVVSGTIKYDDHQAAEVFGSLLCVSTVIFGAQ</sequence>
<dbReference type="AlphaFoldDB" id="A0A7Z0WUZ9"/>
<dbReference type="Proteomes" id="UP000185604">
    <property type="component" value="Unassembled WGS sequence"/>
</dbReference>
<name>A0A7Z0WUZ9_9BACI</name>
<evidence type="ECO:0000313" key="2">
    <source>
        <dbReference type="Proteomes" id="UP000185604"/>
    </source>
</evidence>
<protein>
    <submittedName>
        <fullName evidence="1">Uncharacterized protein</fullName>
    </submittedName>
</protein>